<organism evidence="2 3">
    <name type="scientific">Spirosoma arboris</name>
    <dbReference type="NCBI Taxonomy" id="2682092"/>
    <lineage>
        <taxon>Bacteria</taxon>
        <taxon>Pseudomonadati</taxon>
        <taxon>Bacteroidota</taxon>
        <taxon>Cytophagia</taxon>
        <taxon>Cytophagales</taxon>
        <taxon>Cytophagaceae</taxon>
        <taxon>Spirosoma</taxon>
    </lineage>
</organism>
<evidence type="ECO:0000313" key="3">
    <source>
        <dbReference type="Proteomes" id="UP000436006"/>
    </source>
</evidence>
<accession>A0A7K1SGK9</accession>
<protein>
    <recommendedName>
        <fullName evidence="1">HEPN AbiJ-N-terminal domain-containing protein</fullName>
    </recommendedName>
</protein>
<dbReference type="InterPro" id="IPR049503">
    <property type="entry name" value="AbiJ_NTD4"/>
</dbReference>
<evidence type="ECO:0000259" key="1">
    <source>
        <dbReference type="Pfam" id="PF18863"/>
    </source>
</evidence>
<keyword evidence="3" id="KW-1185">Reference proteome</keyword>
<dbReference type="RefSeq" id="WP_157587548.1">
    <property type="nucleotide sequence ID" value="NZ_WPIN01000008.1"/>
</dbReference>
<dbReference type="Pfam" id="PF18863">
    <property type="entry name" value="AbiJ_NTD4"/>
    <property type="match status" value="1"/>
</dbReference>
<dbReference type="Proteomes" id="UP000436006">
    <property type="component" value="Unassembled WGS sequence"/>
</dbReference>
<comment type="caution">
    <text evidence="2">The sequence shown here is derived from an EMBL/GenBank/DDBJ whole genome shotgun (WGS) entry which is preliminary data.</text>
</comment>
<dbReference type="AlphaFoldDB" id="A0A7K1SGK9"/>
<gene>
    <name evidence="2" type="ORF">GO755_22585</name>
</gene>
<name>A0A7K1SGK9_9BACT</name>
<proteinExistence type="predicted"/>
<feature type="domain" description="HEPN AbiJ-N-terminal" evidence="1">
    <location>
        <begin position="4"/>
        <end position="163"/>
    </location>
</feature>
<dbReference type="EMBL" id="WPIN01000008">
    <property type="protein sequence ID" value="MVM32844.1"/>
    <property type="molecule type" value="Genomic_DNA"/>
</dbReference>
<evidence type="ECO:0000313" key="2">
    <source>
        <dbReference type="EMBL" id="MVM32844.1"/>
    </source>
</evidence>
<sequence length="295" mass="33615">MDKLFSERYGYVVKQVQFGSLDRITKNFLWEEIYFFFMIQIEIDLEEDDSRAGKNLLMKIDREIFHNSLLVFPSNDPKQVIKSCENLVLNSSWYFIFDLVEMLVQNGSNVFESKSEYKKALKLFIKAFNKVLEEQKALYRLASTLVVPITSEAELSVLSDALEDTDKLPTVNGHLIKALKHLSNRTNPDYHNSIKESISALEALLGIIVADPKKDFSDAITLIKKRKVISVNMHLENTLKSMYRWASDEGAIRHADKGSDSVIDLDDAKLMLTTCSGLVSYLIAKSIKAGIEFQK</sequence>
<reference evidence="2 3" key="1">
    <citation type="submission" date="2019-12" db="EMBL/GenBank/DDBJ databases">
        <title>Spirosoma sp. HMF4905 genome sequencing and assembly.</title>
        <authorList>
            <person name="Kang H."/>
            <person name="Cha I."/>
            <person name="Kim H."/>
            <person name="Joh K."/>
        </authorList>
    </citation>
    <scope>NUCLEOTIDE SEQUENCE [LARGE SCALE GENOMIC DNA]</scope>
    <source>
        <strain evidence="2 3">HMF4905</strain>
    </source>
</reference>